<dbReference type="PIRSF" id="PIRSF037221">
    <property type="entry name" value="DUF1517"/>
    <property type="match status" value="1"/>
</dbReference>
<protein>
    <recommendedName>
        <fullName evidence="4">DUF1517 domain-containing protein</fullName>
    </recommendedName>
</protein>
<reference evidence="2 3" key="1">
    <citation type="journal article" date="2018" name="Sci. Rep.">
        <title>Raphidocelis subcapitata (=Pseudokirchneriella subcapitata) provides an insight into genome evolution and environmental adaptations in the Sphaeropleales.</title>
        <authorList>
            <person name="Suzuki S."/>
            <person name="Yamaguchi H."/>
            <person name="Nakajima N."/>
            <person name="Kawachi M."/>
        </authorList>
    </citation>
    <scope>NUCLEOTIDE SEQUENCE [LARGE SCALE GENOMIC DNA]</scope>
    <source>
        <strain evidence="2 3">NIES-35</strain>
    </source>
</reference>
<proteinExistence type="predicted"/>
<keyword evidence="3" id="KW-1185">Reference proteome</keyword>
<dbReference type="EMBL" id="BDRX01000092">
    <property type="protein sequence ID" value="GBF97121.1"/>
    <property type="molecule type" value="Genomic_DNA"/>
</dbReference>
<name>A0A2V0PB86_9CHLO</name>
<evidence type="ECO:0000313" key="2">
    <source>
        <dbReference type="EMBL" id="GBF97121.1"/>
    </source>
</evidence>
<dbReference type="Pfam" id="PF07466">
    <property type="entry name" value="DUF1517"/>
    <property type="match status" value="1"/>
</dbReference>
<dbReference type="PANTHER" id="PTHR33975">
    <property type="entry name" value="MYELIN-ASSOCIATED OLIGODENDROCYTE BASIC PROTEIN"/>
    <property type="match status" value="1"/>
</dbReference>
<evidence type="ECO:0008006" key="4">
    <source>
        <dbReference type="Google" id="ProtNLM"/>
    </source>
</evidence>
<dbReference type="Proteomes" id="UP000247498">
    <property type="component" value="Unassembled WGS sequence"/>
</dbReference>
<dbReference type="OrthoDB" id="542507at2759"/>
<dbReference type="InterPro" id="IPR010903">
    <property type="entry name" value="DUF1517"/>
</dbReference>
<dbReference type="InterPro" id="IPR053023">
    <property type="entry name" value="FLAP_modulator"/>
</dbReference>
<feature type="region of interest" description="Disordered" evidence="1">
    <location>
        <begin position="1"/>
        <end position="20"/>
    </location>
</feature>
<dbReference type="PANTHER" id="PTHR33975:SF2">
    <property type="entry name" value="MYELIN-ASSOCIATED OLIGODENDROCYTE BASIC PROTEIN"/>
    <property type="match status" value="1"/>
</dbReference>
<dbReference type="AlphaFoldDB" id="A0A2V0PB86"/>
<dbReference type="InParanoid" id="A0A2V0PB86"/>
<sequence length="433" mass="42603">MPSLPARPVGPRPARPVPRAAAPALGRAPLVLRAEAAAPAAPAARATAAPVPAVAAAPAADKWAPVKAVVSRILKGAAVAGLALALVFGSPAPAEAARSAGRVGGFAGDSGGGGSAASSSRSYGGGSSSYGGGGGGYGGGYGGGSSYSRSYGGGGVYVAPPPAYGNGYISSYSVIPPLIAPPVMVSPYASPAVAVAAPAASGAFDAVLLAAVAFIALSTVSTALGPSRAGGLLAGDDDGGAGGLAVTKVQVGLLAVARELKGQLDAIAEAADTSSNEGLQALLNQAVLALLRNPQYAAYASGARTDAASTRDLERAFNAASLAERSKFSEETLVNVRGGGGPRRAALRPRDAAAAAAQPDELVVVTLLVASKGPLALPKKIDSLDSLRTALRALGGLPAEQVLGVEVIWTPQAEDDSYSRDELIADYPAMRNL</sequence>
<gene>
    <name evidence="2" type="ORF">Rsub_10132</name>
</gene>
<dbReference type="STRING" id="307507.A0A2V0PB86"/>
<evidence type="ECO:0000313" key="3">
    <source>
        <dbReference type="Proteomes" id="UP000247498"/>
    </source>
</evidence>
<evidence type="ECO:0000256" key="1">
    <source>
        <dbReference type="SAM" id="MobiDB-lite"/>
    </source>
</evidence>
<accession>A0A2V0PB86</accession>
<comment type="caution">
    <text evidence="2">The sequence shown here is derived from an EMBL/GenBank/DDBJ whole genome shotgun (WGS) entry which is preliminary data.</text>
</comment>
<dbReference type="FunCoup" id="A0A2V0PB86">
    <property type="interactions" value="595"/>
</dbReference>
<organism evidence="2 3">
    <name type="scientific">Raphidocelis subcapitata</name>
    <dbReference type="NCBI Taxonomy" id="307507"/>
    <lineage>
        <taxon>Eukaryota</taxon>
        <taxon>Viridiplantae</taxon>
        <taxon>Chlorophyta</taxon>
        <taxon>core chlorophytes</taxon>
        <taxon>Chlorophyceae</taxon>
        <taxon>CS clade</taxon>
        <taxon>Sphaeropleales</taxon>
        <taxon>Selenastraceae</taxon>
        <taxon>Raphidocelis</taxon>
    </lineage>
</organism>